<proteinExistence type="predicted"/>
<dbReference type="EMBL" id="JAMWJU010000001">
    <property type="protein sequence ID" value="MEB7542679.1"/>
    <property type="molecule type" value="Genomic_DNA"/>
</dbReference>
<keyword evidence="3" id="KW-1185">Reference proteome</keyword>
<sequence>MEDLVCNWTPKVVVELIRSIAWPVTILIIGMTFRVRIFEFVRLFFSKYIVSELSASVSGVSAKFAKKQSAEVLERASISATSLPKNLTIESIRERHSQSKTEFSEEIYQTIQGHLNALNASAEEKIDLLASEISLLQSAIKYFDINKVLFRSQYELFCSLFDKGGMSKDEASKEFDNVKRNNKDALQDWDWIKYIAYPVSAGLVLEENGNYKLTKQGNSYVQFMAKNPQLVDELAKI</sequence>
<reference evidence="2 3" key="1">
    <citation type="submission" date="2022-06" db="EMBL/GenBank/DDBJ databases">
        <title>Whole Genome analysis of Bacterial isolates collected during year 2020 from Guwahati, Assam, India.</title>
        <authorList>
            <person name="Mendem S.K."/>
            <person name="Rakshit O."/>
            <person name="Murugesan D."/>
            <person name="Saikia K."/>
            <person name="Shome R."/>
            <person name="Raisen C."/>
            <person name="Holmes M.A."/>
            <person name="Shome B.R."/>
        </authorList>
    </citation>
    <scope>NUCLEOTIDE SEQUENCE [LARGE SCALE GENOMIC DNA]</scope>
    <source>
        <strain evidence="2 3">Sil NS 53</strain>
    </source>
</reference>
<evidence type="ECO:0000313" key="2">
    <source>
        <dbReference type="EMBL" id="MEB7542679.1"/>
    </source>
</evidence>
<feature type="transmembrane region" description="Helical" evidence="1">
    <location>
        <begin position="20"/>
        <end position="37"/>
    </location>
</feature>
<evidence type="ECO:0000313" key="3">
    <source>
        <dbReference type="Proteomes" id="UP001310558"/>
    </source>
</evidence>
<organism evidence="2 3">
    <name type="scientific">Enterobacter huaxiensis</name>
    <dbReference type="NCBI Taxonomy" id="2494702"/>
    <lineage>
        <taxon>Bacteria</taxon>
        <taxon>Pseudomonadati</taxon>
        <taxon>Pseudomonadota</taxon>
        <taxon>Gammaproteobacteria</taxon>
        <taxon>Enterobacterales</taxon>
        <taxon>Enterobacteriaceae</taxon>
        <taxon>Enterobacter</taxon>
    </lineage>
</organism>
<accession>A0ABU6ERN1</accession>
<keyword evidence="1" id="KW-0472">Membrane</keyword>
<keyword evidence="1" id="KW-1133">Transmembrane helix</keyword>
<evidence type="ECO:0000256" key="1">
    <source>
        <dbReference type="SAM" id="Phobius"/>
    </source>
</evidence>
<dbReference type="Proteomes" id="UP001310558">
    <property type="component" value="Unassembled WGS sequence"/>
</dbReference>
<protein>
    <submittedName>
        <fullName evidence="2">Uncharacterized protein</fullName>
    </submittedName>
</protein>
<gene>
    <name evidence="2" type="ORF">NGC28_09475</name>
</gene>
<keyword evidence="1" id="KW-0812">Transmembrane</keyword>
<name>A0ABU6ERN1_9ENTR</name>
<comment type="caution">
    <text evidence="2">The sequence shown here is derived from an EMBL/GenBank/DDBJ whole genome shotgun (WGS) entry which is preliminary data.</text>
</comment>
<dbReference type="RefSeq" id="WP_196354568.1">
    <property type="nucleotide sequence ID" value="NZ_JAMWIR010000002.1"/>
</dbReference>